<organism evidence="3 4">
    <name type="scientific">Bifidobacterium scaligerum</name>
    <dbReference type="NCBI Taxonomy" id="2052656"/>
    <lineage>
        <taxon>Bacteria</taxon>
        <taxon>Bacillati</taxon>
        <taxon>Actinomycetota</taxon>
        <taxon>Actinomycetes</taxon>
        <taxon>Bifidobacteriales</taxon>
        <taxon>Bifidobacteriaceae</taxon>
        <taxon>Bifidobacterium</taxon>
    </lineage>
</organism>
<dbReference type="CDD" id="cd07067">
    <property type="entry name" value="HP_PGM_like"/>
    <property type="match status" value="1"/>
</dbReference>
<dbReference type="InterPro" id="IPR013078">
    <property type="entry name" value="His_Pase_superF_clade-1"/>
</dbReference>
<dbReference type="AlphaFoldDB" id="A0A2M9HQN6"/>
<keyword evidence="4" id="KW-1185">Reference proteome</keyword>
<dbReference type="PANTHER" id="PTHR48100:SF1">
    <property type="entry name" value="HISTIDINE PHOSPHATASE FAMILY PROTEIN-RELATED"/>
    <property type="match status" value="1"/>
</dbReference>
<feature type="binding site" evidence="2">
    <location>
        <position position="71"/>
    </location>
    <ligand>
        <name>substrate</name>
    </ligand>
</feature>
<accession>A0A2M9HQN6</accession>
<protein>
    <submittedName>
        <fullName evidence="3">Histidine phosphatase family protein</fullName>
    </submittedName>
</protein>
<dbReference type="OrthoDB" id="4697614at2"/>
<evidence type="ECO:0000256" key="1">
    <source>
        <dbReference type="PIRSR" id="PIRSR613078-1"/>
    </source>
</evidence>
<sequence length="245" mass="27654">MAAQHVRSIFLIRHGRTSYNAAHKLQGQVDIPLDSVGEWQVRQTASALKKLYVDTRPQSDRRIIVCSDLSRAHATAQAFADVLGGSEAGIEVHDEPRVRERSFGDWDGHAVSELAERYPEDFRSWMEHRGGELKYGAEPKEHVGSRGVEALMDWSTRAGDDTDLFVFSHGAWIAQTLQTLLGLSRIDSTFASVVSMRNAHWVRLVPMDVSETAPDGTVRQSTRWRLMDYNHGPAIADTDEWERER</sequence>
<evidence type="ECO:0000313" key="4">
    <source>
        <dbReference type="Proteomes" id="UP000228755"/>
    </source>
</evidence>
<dbReference type="SMART" id="SM00855">
    <property type="entry name" value="PGAM"/>
    <property type="match status" value="1"/>
</dbReference>
<dbReference type="Gene3D" id="3.40.50.1240">
    <property type="entry name" value="Phosphoglycerate mutase-like"/>
    <property type="match status" value="1"/>
</dbReference>
<dbReference type="GO" id="GO:0005737">
    <property type="term" value="C:cytoplasm"/>
    <property type="evidence" value="ECO:0007669"/>
    <property type="project" value="TreeGrafter"/>
</dbReference>
<dbReference type="EMBL" id="PGLQ01000002">
    <property type="protein sequence ID" value="PJM79123.1"/>
    <property type="molecule type" value="Genomic_DNA"/>
</dbReference>
<feature type="active site" description="Tele-phosphohistidine intermediate" evidence="1">
    <location>
        <position position="14"/>
    </location>
</feature>
<feature type="binding site" evidence="2">
    <location>
        <begin position="13"/>
        <end position="20"/>
    </location>
    <ligand>
        <name>substrate</name>
    </ligand>
</feature>
<comment type="caution">
    <text evidence="3">The sequence shown here is derived from an EMBL/GenBank/DDBJ whole genome shotgun (WGS) entry which is preliminary data.</text>
</comment>
<proteinExistence type="predicted"/>
<reference evidence="3 4" key="1">
    <citation type="submission" date="2017-11" db="EMBL/GenBank/DDBJ databases">
        <title>Draft genome sequences of strains TRE 1, TRE D, TRE H and TRI 7, isolated from tamarins, belonging to four potential novel Bifidobacterium species.</title>
        <authorList>
            <person name="Mattarelli P."/>
            <person name="Modesto M."/>
            <person name="Bonetti A."/>
            <person name="Puglisi E."/>
            <person name="Morelli L."/>
        </authorList>
    </citation>
    <scope>NUCLEOTIDE SEQUENCE [LARGE SCALE GENOMIC DNA]</scope>
    <source>
        <strain evidence="4">TRED</strain>
    </source>
</reference>
<dbReference type="SUPFAM" id="SSF53254">
    <property type="entry name" value="Phosphoglycerate mutase-like"/>
    <property type="match status" value="1"/>
</dbReference>
<dbReference type="InterPro" id="IPR050275">
    <property type="entry name" value="PGM_Phosphatase"/>
</dbReference>
<evidence type="ECO:0000313" key="3">
    <source>
        <dbReference type="EMBL" id="PJM79123.1"/>
    </source>
</evidence>
<dbReference type="InterPro" id="IPR029033">
    <property type="entry name" value="His_PPase_superfam"/>
</dbReference>
<dbReference type="Pfam" id="PF00300">
    <property type="entry name" value="His_Phos_1"/>
    <property type="match status" value="1"/>
</dbReference>
<gene>
    <name evidence="3" type="ORF">CUU80_03360</name>
</gene>
<feature type="active site" description="Proton donor/acceptor" evidence="1">
    <location>
        <position position="100"/>
    </location>
</feature>
<dbReference type="Proteomes" id="UP000228755">
    <property type="component" value="Unassembled WGS sequence"/>
</dbReference>
<dbReference type="RefSeq" id="WP_100495982.1">
    <property type="nucleotide sequence ID" value="NZ_PGLQ01000002.1"/>
</dbReference>
<evidence type="ECO:0000256" key="2">
    <source>
        <dbReference type="PIRSR" id="PIRSR613078-2"/>
    </source>
</evidence>
<name>A0A2M9HQN6_9BIFI</name>
<dbReference type="PANTHER" id="PTHR48100">
    <property type="entry name" value="BROAD-SPECIFICITY PHOSPHATASE YOR283W-RELATED"/>
    <property type="match status" value="1"/>
</dbReference>
<dbReference type="GO" id="GO:0016791">
    <property type="term" value="F:phosphatase activity"/>
    <property type="evidence" value="ECO:0007669"/>
    <property type="project" value="TreeGrafter"/>
</dbReference>